<comment type="caution">
    <text evidence="1">The sequence shown here is derived from an EMBL/GenBank/DDBJ whole genome shotgun (WGS) entry which is preliminary data.</text>
</comment>
<name>A0A5N3PH18_9HYPH</name>
<sequence length="124" mass="13748">MAKKPKGKPRPRQKYTPTRKYLGHELKRAIYMAGEGMSASEIAIALGGTTAVKIRSLLSKHGISLKRRGGYDDRIVVRCTTPEREAITAFAERFDMEAGPFMLRLAMEATAKHIHDVFEDGGDA</sequence>
<dbReference type="EMBL" id="VCMV01000003">
    <property type="protein sequence ID" value="KAB0269009.1"/>
    <property type="molecule type" value="Genomic_DNA"/>
</dbReference>
<dbReference type="RefSeq" id="WP_150942066.1">
    <property type="nucleotide sequence ID" value="NZ_VCMV01000003.1"/>
</dbReference>
<evidence type="ECO:0000313" key="2">
    <source>
        <dbReference type="Proteomes" id="UP000325684"/>
    </source>
</evidence>
<protein>
    <submittedName>
        <fullName evidence="1">Uncharacterized protein</fullName>
    </submittedName>
</protein>
<proteinExistence type="predicted"/>
<organism evidence="1 2">
    <name type="scientific">Microvirga brassicacearum</name>
    <dbReference type="NCBI Taxonomy" id="2580413"/>
    <lineage>
        <taxon>Bacteria</taxon>
        <taxon>Pseudomonadati</taxon>
        <taxon>Pseudomonadota</taxon>
        <taxon>Alphaproteobacteria</taxon>
        <taxon>Hyphomicrobiales</taxon>
        <taxon>Methylobacteriaceae</taxon>
        <taxon>Microvirga</taxon>
    </lineage>
</organism>
<accession>A0A5N3PH18</accession>
<evidence type="ECO:0000313" key="1">
    <source>
        <dbReference type="EMBL" id="KAB0269009.1"/>
    </source>
</evidence>
<gene>
    <name evidence="1" type="ORF">FEZ63_02565</name>
</gene>
<dbReference type="Proteomes" id="UP000325684">
    <property type="component" value="Unassembled WGS sequence"/>
</dbReference>
<dbReference type="AlphaFoldDB" id="A0A5N3PH18"/>
<keyword evidence="2" id="KW-1185">Reference proteome</keyword>
<dbReference type="OrthoDB" id="8455700at2"/>
<reference evidence="1 2" key="1">
    <citation type="journal article" date="2019" name="Microorganisms">
        <title>Genome Insights into the Novel Species Microvirga brassicacearum, a Rapeseed Endophyte with Biotechnological Potential.</title>
        <authorList>
            <person name="Jimenez-Gomez A."/>
            <person name="Saati-Santamaria Z."/>
            <person name="Igual J.M."/>
            <person name="Rivas R."/>
            <person name="Mateos P.F."/>
            <person name="Garcia-Fraile P."/>
        </authorList>
    </citation>
    <scope>NUCLEOTIDE SEQUENCE [LARGE SCALE GENOMIC DNA]</scope>
    <source>
        <strain evidence="1 2">CDVBN77</strain>
    </source>
</reference>